<dbReference type="InterPro" id="IPR001848">
    <property type="entry name" value="Ribosomal_uS10"/>
</dbReference>
<geneLocation type="plastid" evidence="5"/>
<dbReference type="HAMAP" id="MF_00508">
    <property type="entry name" value="Ribosomal_uS10"/>
    <property type="match status" value="1"/>
</dbReference>
<dbReference type="AlphaFoldDB" id="A0A3G1IV37"/>
<dbReference type="PANTHER" id="PTHR11700">
    <property type="entry name" value="30S RIBOSOMAL PROTEIN S10 FAMILY MEMBER"/>
    <property type="match status" value="1"/>
</dbReference>
<evidence type="ECO:0000256" key="3">
    <source>
        <dbReference type="ARBA" id="ARBA00023274"/>
    </source>
</evidence>
<evidence type="ECO:0000256" key="1">
    <source>
        <dbReference type="ARBA" id="ARBA00007102"/>
    </source>
</evidence>
<keyword evidence="2 5" id="KW-0689">Ribosomal protein</keyword>
<dbReference type="InterPro" id="IPR027486">
    <property type="entry name" value="Ribosomal_uS10_dom"/>
</dbReference>
<dbReference type="InterPro" id="IPR036838">
    <property type="entry name" value="Ribosomal_uS10_dom_sf"/>
</dbReference>
<reference evidence="5" key="1">
    <citation type="submission" date="2017-05" db="EMBL/GenBank/DDBJ databases">
        <title>Plastid comparative genomics reveals ancient divergence between Glaucophyte genera.</title>
        <authorList>
            <person name="Figueroa-Martinez F.J."/>
            <person name="Jackson C."/>
            <person name="Reyes-Prieto A."/>
        </authorList>
    </citation>
    <scope>NUCLEOTIDE SEQUENCE</scope>
    <source>
        <strain evidence="5">BBH</strain>
    </source>
</reference>
<dbReference type="NCBIfam" id="TIGR01049">
    <property type="entry name" value="rpsJ_bact"/>
    <property type="match status" value="1"/>
</dbReference>
<organism evidence="5">
    <name type="scientific">Glaucocystis sp. BBH</name>
    <dbReference type="NCBI Taxonomy" id="2023628"/>
    <lineage>
        <taxon>Eukaryota</taxon>
        <taxon>Glaucocystophyceae</taxon>
        <taxon>Glaucocystales</taxon>
        <taxon>Glaucocystaceae</taxon>
        <taxon>Glaucocystis</taxon>
    </lineage>
</organism>
<dbReference type="FunFam" id="3.30.70.600:FF:000003">
    <property type="entry name" value="30S ribosomal protein S10"/>
    <property type="match status" value="1"/>
</dbReference>
<dbReference type="SUPFAM" id="SSF54999">
    <property type="entry name" value="Ribosomal protein S10"/>
    <property type="match status" value="1"/>
</dbReference>
<dbReference type="GO" id="GO:0006412">
    <property type="term" value="P:translation"/>
    <property type="evidence" value="ECO:0007669"/>
    <property type="project" value="InterPro"/>
</dbReference>
<proteinExistence type="inferred from homology"/>
<sequence length="105" mass="12026">MDITQPLKIRICLKAYETSLLEISAQKIMETANRTEAVAVGPISLPTRKRTYCVLRSPHVDKDSREHFEIRIYKRIIDIYNPSSQTIDSLIKLDLPSGIDIEVKL</sequence>
<dbReference type="GO" id="GO:1990904">
    <property type="term" value="C:ribonucleoprotein complex"/>
    <property type="evidence" value="ECO:0007669"/>
    <property type="project" value="UniProtKB-KW"/>
</dbReference>
<evidence type="ECO:0000313" key="5">
    <source>
        <dbReference type="EMBL" id="ASQ39895.1"/>
    </source>
</evidence>
<dbReference type="Gene3D" id="3.30.70.600">
    <property type="entry name" value="Ribosomal protein S10 domain"/>
    <property type="match status" value="1"/>
</dbReference>
<feature type="domain" description="Small ribosomal subunit protein uS10" evidence="4">
    <location>
        <begin position="10"/>
        <end position="104"/>
    </location>
</feature>
<evidence type="ECO:0000256" key="2">
    <source>
        <dbReference type="ARBA" id="ARBA00022980"/>
    </source>
</evidence>
<dbReference type="EMBL" id="MF167424">
    <property type="protein sequence ID" value="ASQ39895.1"/>
    <property type="molecule type" value="Genomic_DNA"/>
</dbReference>
<gene>
    <name evidence="5" type="primary">rps10</name>
</gene>
<evidence type="ECO:0000259" key="4">
    <source>
        <dbReference type="SMART" id="SM01403"/>
    </source>
</evidence>
<keyword evidence="5" id="KW-0934">Plastid</keyword>
<comment type="similarity">
    <text evidence="1">Belongs to the universal ribosomal protein uS10 family.</text>
</comment>
<protein>
    <submittedName>
        <fullName evidence="5">Ribosomal protein S10</fullName>
    </submittedName>
</protein>
<keyword evidence="3" id="KW-0687">Ribonucleoprotein</keyword>
<dbReference type="NCBIfam" id="NF001861">
    <property type="entry name" value="PRK00596.1"/>
    <property type="match status" value="1"/>
</dbReference>
<dbReference type="SMART" id="SM01403">
    <property type="entry name" value="Ribosomal_S10"/>
    <property type="match status" value="1"/>
</dbReference>
<dbReference type="PRINTS" id="PR00971">
    <property type="entry name" value="RIBOSOMALS10"/>
</dbReference>
<dbReference type="GO" id="GO:0005840">
    <property type="term" value="C:ribosome"/>
    <property type="evidence" value="ECO:0007669"/>
    <property type="project" value="UniProtKB-KW"/>
</dbReference>
<name>A0A3G1IV37_9EUKA</name>
<dbReference type="GO" id="GO:0003735">
    <property type="term" value="F:structural constituent of ribosome"/>
    <property type="evidence" value="ECO:0007669"/>
    <property type="project" value="InterPro"/>
</dbReference>
<accession>A0A3G1IV37</accession>
<dbReference type="Pfam" id="PF00338">
    <property type="entry name" value="Ribosomal_S10"/>
    <property type="match status" value="1"/>
</dbReference>